<feature type="transmembrane region" description="Helical" evidence="2">
    <location>
        <begin position="280"/>
        <end position="305"/>
    </location>
</feature>
<dbReference type="RefSeq" id="WP_188038316.1">
    <property type="nucleotide sequence ID" value="NZ_JACVHF010000001.1"/>
</dbReference>
<evidence type="ECO:0000256" key="1">
    <source>
        <dbReference type="SAM" id="MobiDB-lite"/>
    </source>
</evidence>
<evidence type="ECO:0000313" key="3">
    <source>
        <dbReference type="EMBL" id="MBC9783144.1"/>
    </source>
</evidence>
<feature type="compositionally biased region" description="Basic and acidic residues" evidence="1">
    <location>
        <begin position="245"/>
        <end position="255"/>
    </location>
</feature>
<proteinExistence type="predicted"/>
<keyword evidence="2" id="KW-0812">Transmembrane</keyword>
<sequence length="498" mass="53822">MKRVGAILKWFLLTVLLIGVGAAGTGLFFMHSKSHINSTPFYDEYSMGVEPRPAERDPRGINTVYVRSGEQRASIEEAGSRVIVQGGQVLGDVTAKEIRVEERGIVAGNVNADYNVIITGGHVRSNVTAREVRLYQENDQERNSGNYRDFSSKDSAAIGGAVKAFNITAAEGTQIAGTVVADGKADLAGTVGDVTAKNIVLRSTAVVKGNIQISSDHIVMEPGAQVSGTISGADGRGIRIITDQSQKKDKFEPEHNSAPTPPVRNNNPSSSVVVQERGGLAYGILFWIPVLIGLLALSFISYSFLFRDTEQAADSILVQPLRNLWIGFLTVIALGPLVFLTGITILGIPIAIGLTLSAVAAAIVGWTAASLVIGRKVSQHLGPWQGLGVLGEVLIGAFLLAHLGWVPLIGWFILFLSGLMGFGAVTRLWYPRFRDQWREWRQKRRDRKSTNEEVAPASTTTDSSQNHPIESSSDGSPEEYEDKPEVLPEKGDSEKCFE</sequence>
<evidence type="ECO:0000256" key="2">
    <source>
        <dbReference type="SAM" id="Phobius"/>
    </source>
</evidence>
<keyword evidence="4" id="KW-1185">Reference proteome</keyword>
<feature type="compositionally biased region" description="Polar residues" evidence="1">
    <location>
        <begin position="457"/>
        <end position="475"/>
    </location>
</feature>
<feature type="transmembrane region" description="Helical" evidence="2">
    <location>
        <begin position="386"/>
        <end position="405"/>
    </location>
</feature>
<organism evidence="3 4">
    <name type="scientific">Heliobacterium chlorum</name>
    <dbReference type="NCBI Taxonomy" id="2698"/>
    <lineage>
        <taxon>Bacteria</taxon>
        <taxon>Bacillati</taxon>
        <taxon>Bacillota</taxon>
        <taxon>Clostridia</taxon>
        <taxon>Eubacteriales</taxon>
        <taxon>Heliobacteriaceae</taxon>
        <taxon>Heliobacterium</taxon>
    </lineage>
</organism>
<name>A0ABR7SZU6_HELCL</name>
<feature type="transmembrane region" description="Helical" evidence="2">
    <location>
        <begin position="7"/>
        <end position="30"/>
    </location>
</feature>
<accession>A0ABR7SZU6</accession>
<protein>
    <submittedName>
        <fullName evidence="3">Polymer-forming cytoskeletal protein</fullName>
    </submittedName>
</protein>
<evidence type="ECO:0000313" key="4">
    <source>
        <dbReference type="Proteomes" id="UP000617402"/>
    </source>
</evidence>
<feature type="transmembrane region" description="Helical" evidence="2">
    <location>
        <begin position="411"/>
        <end position="430"/>
    </location>
</feature>
<keyword evidence="2" id="KW-1133">Transmembrane helix</keyword>
<feature type="region of interest" description="Disordered" evidence="1">
    <location>
        <begin position="441"/>
        <end position="498"/>
    </location>
</feature>
<feature type="transmembrane region" description="Helical" evidence="2">
    <location>
        <begin position="354"/>
        <end position="374"/>
    </location>
</feature>
<comment type="caution">
    <text evidence="3">The sequence shown here is derived from an EMBL/GenBank/DDBJ whole genome shotgun (WGS) entry which is preliminary data.</text>
</comment>
<feature type="compositionally biased region" description="Basic and acidic residues" evidence="1">
    <location>
        <begin position="483"/>
        <end position="498"/>
    </location>
</feature>
<gene>
    <name evidence="3" type="ORF">H1S01_01310</name>
</gene>
<feature type="transmembrane region" description="Helical" evidence="2">
    <location>
        <begin position="325"/>
        <end position="348"/>
    </location>
</feature>
<dbReference type="Proteomes" id="UP000617402">
    <property type="component" value="Unassembled WGS sequence"/>
</dbReference>
<feature type="region of interest" description="Disordered" evidence="1">
    <location>
        <begin position="244"/>
        <end position="269"/>
    </location>
</feature>
<reference evidence="3 4" key="1">
    <citation type="submission" date="2020-07" db="EMBL/GenBank/DDBJ databases">
        <title>Draft whole-genome sequence of Heliobacterium chlorum DSM 3682, type strain.</title>
        <authorList>
            <person name="Kyndt J.A."/>
            <person name="Meyer T.E."/>
            <person name="Imhoff J.F."/>
        </authorList>
    </citation>
    <scope>NUCLEOTIDE SEQUENCE [LARGE SCALE GENOMIC DNA]</scope>
    <source>
        <strain evidence="3 4">DSM 3682</strain>
    </source>
</reference>
<keyword evidence="2" id="KW-0472">Membrane</keyword>
<dbReference type="EMBL" id="JACVHF010000001">
    <property type="protein sequence ID" value="MBC9783144.1"/>
    <property type="molecule type" value="Genomic_DNA"/>
</dbReference>